<evidence type="ECO:0000259" key="2">
    <source>
        <dbReference type="Pfam" id="PF00561"/>
    </source>
</evidence>
<dbReference type="InterPro" id="IPR000073">
    <property type="entry name" value="AB_hydrolase_1"/>
</dbReference>
<feature type="region of interest" description="Disordered" evidence="1">
    <location>
        <begin position="1"/>
        <end position="47"/>
    </location>
</feature>
<dbReference type="PANTHER" id="PTHR43433">
    <property type="entry name" value="HYDROLASE, ALPHA/BETA FOLD FAMILY PROTEIN"/>
    <property type="match status" value="1"/>
</dbReference>
<dbReference type="GO" id="GO:0004806">
    <property type="term" value="F:triacylglycerol lipase activity"/>
    <property type="evidence" value="ECO:0007669"/>
    <property type="project" value="TreeGrafter"/>
</dbReference>
<sequence length="347" mass="37036">MGLMASSDRPSATDPEALLDGGLDAGLAPPQEERVGEGGLPPDLSPELAAVPRSEELFAPVRADVELCYQTYGDPDDPTVLLVMGLGGHLTWWPDRMCRMLALEGFHVVRYDNRDVGRSTRVRSRVGKASVVQAFLGRPVSVPYTMADLAEDGVLLLDHLGIDRAHVAGVSMGGMIAQTIAVDHPDRVLSLTSIMSTTGNRRVGWQHPRLLPSLLSPRRPDLESYVASTALMARLIGSPAYADTPEGIRARAVETHGRGVSGSGILRQMLAILTQPDRTRALGDLRIPVAVVHGKQDRMVHVSGGRATAAAVPGARLTLVEGMGHDLPAGLWPLFVDVISRTATRAG</sequence>
<dbReference type="Gene3D" id="3.40.50.1820">
    <property type="entry name" value="alpha/beta hydrolase"/>
    <property type="match status" value="1"/>
</dbReference>
<dbReference type="EMBL" id="JAUTAN010000001">
    <property type="protein sequence ID" value="MDQ1104496.1"/>
    <property type="molecule type" value="Genomic_DNA"/>
</dbReference>
<evidence type="ECO:0000256" key="1">
    <source>
        <dbReference type="SAM" id="MobiDB-lite"/>
    </source>
</evidence>
<feature type="compositionally biased region" description="Low complexity" evidence="1">
    <location>
        <begin position="14"/>
        <end position="30"/>
    </location>
</feature>
<accession>A0AAJ1X135</accession>
<evidence type="ECO:0000313" key="4">
    <source>
        <dbReference type="Proteomes" id="UP001239215"/>
    </source>
</evidence>
<dbReference type="InterPro" id="IPR029058">
    <property type="entry name" value="AB_hydrolase_fold"/>
</dbReference>
<dbReference type="AlphaFoldDB" id="A0AAJ1X135"/>
<dbReference type="InterPro" id="IPR050471">
    <property type="entry name" value="AB_hydrolase"/>
</dbReference>
<feature type="domain" description="AB hydrolase-1" evidence="2">
    <location>
        <begin position="78"/>
        <end position="326"/>
    </location>
</feature>
<evidence type="ECO:0000313" key="3">
    <source>
        <dbReference type="EMBL" id="MDQ1104496.1"/>
    </source>
</evidence>
<dbReference type="SUPFAM" id="SSF53474">
    <property type="entry name" value="alpha/beta-Hydrolases"/>
    <property type="match status" value="1"/>
</dbReference>
<dbReference type="Proteomes" id="UP001239215">
    <property type="component" value="Unassembled WGS sequence"/>
</dbReference>
<proteinExistence type="predicted"/>
<dbReference type="PANTHER" id="PTHR43433:SF5">
    <property type="entry name" value="AB HYDROLASE-1 DOMAIN-CONTAINING PROTEIN"/>
    <property type="match status" value="1"/>
</dbReference>
<organism evidence="3 4">
    <name type="scientific">Nocardioides zeae</name>
    <dbReference type="NCBI Taxonomy" id="1457234"/>
    <lineage>
        <taxon>Bacteria</taxon>
        <taxon>Bacillati</taxon>
        <taxon>Actinomycetota</taxon>
        <taxon>Actinomycetes</taxon>
        <taxon>Propionibacteriales</taxon>
        <taxon>Nocardioidaceae</taxon>
        <taxon>Nocardioides</taxon>
    </lineage>
</organism>
<dbReference type="GO" id="GO:0046503">
    <property type="term" value="P:glycerolipid catabolic process"/>
    <property type="evidence" value="ECO:0007669"/>
    <property type="project" value="TreeGrafter"/>
</dbReference>
<reference evidence="3" key="1">
    <citation type="submission" date="2023-07" db="EMBL/GenBank/DDBJ databases">
        <title>Functional and genomic diversity of the sorghum phyllosphere microbiome.</title>
        <authorList>
            <person name="Shade A."/>
        </authorList>
    </citation>
    <scope>NUCLEOTIDE SEQUENCE</scope>
    <source>
        <strain evidence="3">SORGH_AS_1067</strain>
    </source>
</reference>
<protein>
    <submittedName>
        <fullName evidence="3">Pimeloyl-ACP methyl ester carboxylesterase</fullName>
    </submittedName>
</protein>
<name>A0AAJ1X135_9ACTN</name>
<dbReference type="Pfam" id="PF00561">
    <property type="entry name" value="Abhydrolase_1"/>
    <property type="match status" value="1"/>
</dbReference>
<gene>
    <name evidence="3" type="ORF">QE405_001780</name>
</gene>
<comment type="caution">
    <text evidence="3">The sequence shown here is derived from an EMBL/GenBank/DDBJ whole genome shotgun (WGS) entry which is preliminary data.</text>
</comment>